<keyword evidence="8" id="KW-0625">Polysaccharide transport</keyword>
<evidence type="ECO:0000256" key="7">
    <source>
        <dbReference type="ARBA" id="ARBA00022989"/>
    </source>
</evidence>
<feature type="transmembrane region" description="Helical" evidence="10">
    <location>
        <begin position="29"/>
        <end position="53"/>
    </location>
</feature>
<feature type="transmembrane region" description="Helical" evidence="10">
    <location>
        <begin position="110"/>
        <end position="132"/>
    </location>
</feature>
<keyword evidence="15" id="KW-1185">Reference proteome</keyword>
<dbReference type="GeneID" id="34016223"/>
<feature type="domain" description="ABC-2 type transporter transmembrane" evidence="11">
    <location>
        <begin position="13"/>
        <end position="220"/>
    </location>
</feature>
<dbReference type="KEGG" id="bvc:CEP68_07805"/>
<dbReference type="GO" id="GO:0140359">
    <property type="term" value="F:ABC-type transporter activity"/>
    <property type="evidence" value="ECO:0007669"/>
    <property type="project" value="InterPro"/>
</dbReference>
<evidence type="ECO:0000256" key="9">
    <source>
        <dbReference type="ARBA" id="ARBA00023136"/>
    </source>
</evidence>
<dbReference type="GO" id="GO:0015920">
    <property type="term" value="P:lipopolysaccharide transport"/>
    <property type="evidence" value="ECO:0007669"/>
    <property type="project" value="TreeGrafter"/>
</dbReference>
<evidence type="ECO:0000256" key="6">
    <source>
        <dbReference type="ARBA" id="ARBA00022692"/>
    </source>
</evidence>
<dbReference type="AlphaFoldDB" id="A0A1Z3U827"/>
<keyword evidence="6 10" id="KW-0812">Transmembrane</keyword>
<reference evidence="13 15" key="4">
    <citation type="journal article" date="2023" name="FEMS Microbes">
        <title>Whole genomes of deep-sea sponge-associated bacteria exhibit high novel natural product potential.</title>
        <authorList>
            <person name="Hesketh-Best P.J."/>
            <person name="January G.G."/>
            <person name="Koch M.J."/>
            <person name="Warburton P.J."/>
            <person name="Howell K.L."/>
            <person name="Upton M."/>
        </authorList>
    </citation>
    <scope>NUCLEOTIDE SEQUENCE [LARGE SCALE GENOMIC DNA]</scope>
    <source>
        <strain evidence="13 15">PC206-O</strain>
    </source>
</reference>
<dbReference type="RefSeq" id="WP_066628936.1">
    <property type="nucleotide sequence ID" value="NZ_CP022048.2"/>
</dbReference>
<keyword evidence="3" id="KW-0813">Transport</keyword>
<keyword evidence="7 10" id="KW-1133">Transmembrane helix</keyword>
<protein>
    <submittedName>
        <fullName evidence="12 13">ABC transporter</fullName>
    </submittedName>
</protein>
<name>A0A1Z3U827_BREVE</name>
<dbReference type="PANTHER" id="PTHR30413:SF10">
    <property type="entry name" value="CAPSULE POLYSACCHARIDE EXPORT INNER-MEMBRANE PROTEIN CTRC"/>
    <property type="match status" value="1"/>
</dbReference>
<dbReference type="GO" id="GO:0015774">
    <property type="term" value="P:polysaccharide transport"/>
    <property type="evidence" value="ECO:0007669"/>
    <property type="project" value="UniProtKB-KW"/>
</dbReference>
<feature type="transmembrane region" description="Helical" evidence="10">
    <location>
        <begin position="177"/>
        <end position="195"/>
    </location>
</feature>
<sequence length="258" mass="29151">MVLKQIDRHRRIIGALIMREMLTRYGREGIGFMWLVAEPLMFCFGVLIMWSVIKPPYEHGVRLAPFLMTGYMSLLLLRHIVSHCLSAVQANAGLLYHRQISVLHIYLSRWLMEVAGATIAFFVVYAVLFGLGQVGLPHDVLLLYSGWFLMSLVALGIALIFAALALQYEIVERIVQVVMYLMIPASGAFVMASWIPDKYRDAYLHIPMPNAVEMVRAGVFGEFVSTYYHADYLLACAAVLIVIGLLMVSRAKKHLEIE</sequence>
<evidence type="ECO:0000256" key="1">
    <source>
        <dbReference type="ARBA" id="ARBA00004651"/>
    </source>
</evidence>
<reference evidence="13" key="3">
    <citation type="submission" date="2022-06" db="EMBL/GenBank/DDBJ databases">
        <authorList>
            <person name="Hesketh-Best P.J."/>
            <person name="Koch M.J."/>
        </authorList>
    </citation>
    <scope>NUCLEOTIDE SEQUENCE</scope>
    <source>
        <strain evidence="13">PC206-O</strain>
    </source>
</reference>
<dbReference type="InterPro" id="IPR000412">
    <property type="entry name" value="ABC_2_transport"/>
</dbReference>
<proteinExistence type="inferred from homology"/>
<evidence type="ECO:0000256" key="8">
    <source>
        <dbReference type="ARBA" id="ARBA00023047"/>
    </source>
</evidence>
<dbReference type="PANTHER" id="PTHR30413">
    <property type="entry name" value="INNER MEMBRANE TRANSPORT PERMEASE"/>
    <property type="match status" value="1"/>
</dbReference>
<reference evidence="14" key="1">
    <citation type="submission" date="2017-06" db="EMBL/GenBank/DDBJ databases">
        <title>FDA dAtabase for Regulatory Grade micrObial Sequences (FDA-ARGOS): Supporting development and validation of Infectious Disease Dx tests.</title>
        <authorList>
            <person name="Minogue T."/>
            <person name="Wolcott M."/>
            <person name="Wasieloski L."/>
            <person name="Aguilar W."/>
            <person name="Moore D."/>
            <person name="Tallon L."/>
            <person name="Sadzewicz L."/>
            <person name="Sengamalay N."/>
            <person name="Ott S."/>
            <person name="Godinez A."/>
            <person name="Nagaraj S."/>
            <person name="Nadendla S."/>
            <person name="Geyer C."/>
            <person name="Sichtig H."/>
        </authorList>
    </citation>
    <scope>NUCLEOTIDE SEQUENCE [LARGE SCALE GENOMIC DNA]</scope>
    <source>
        <strain evidence="14">FDAARGOS_289</strain>
    </source>
</reference>
<reference evidence="12" key="2">
    <citation type="submission" date="2017-12" db="EMBL/GenBank/DDBJ databases">
        <title>FDA dAtabase for Regulatory Grade micrObial Sequences (FDA-ARGOS): Supporting development and validation of Infectious Disease Dx tests.</title>
        <authorList>
            <person name="Campos J."/>
            <person name="Goldberg B."/>
            <person name="Tallon L."/>
            <person name="Sadzewicz L."/>
            <person name="Sengamalay N."/>
            <person name="Ott S."/>
            <person name="Godinez A."/>
            <person name="Nagaraj S."/>
            <person name="Vavikolanu K."/>
            <person name="Vyas G."/>
            <person name="Nadendla S."/>
            <person name="Aluvathingal J."/>
            <person name="Geyer C."/>
            <person name="Nandy P."/>
            <person name="Hobson J."/>
            <person name="Sichtig H."/>
        </authorList>
    </citation>
    <scope>NUCLEOTIDE SEQUENCE</scope>
    <source>
        <strain evidence="12">FDAARGOS_289</strain>
    </source>
</reference>
<feature type="transmembrane region" description="Helical" evidence="10">
    <location>
        <begin position="232"/>
        <end position="249"/>
    </location>
</feature>
<evidence type="ECO:0000313" key="14">
    <source>
        <dbReference type="Proteomes" id="UP000197050"/>
    </source>
</evidence>
<dbReference type="Pfam" id="PF01061">
    <property type="entry name" value="ABC2_membrane"/>
    <property type="match status" value="1"/>
</dbReference>
<organism evidence="12 14">
    <name type="scientific">Brevundimonas vesicularis</name>
    <name type="common">Pseudomonas vesicularis</name>
    <dbReference type="NCBI Taxonomy" id="41276"/>
    <lineage>
        <taxon>Bacteria</taxon>
        <taxon>Pseudomonadati</taxon>
        <taxon>Pseudomonadota</taxon>
        <taxon>Alphaproteobacteria</taxon>
        <taxon>Caulobacterales</taxon>
        <taxon>Caulobacteraceae</taxon>
        <taxon>Brevundimonas</taxon>
    </lineage>
</organism>
<dbReference type="InterPro" id="IPR013525">
    <property type="entry name" value="ABC2_TM"/>
</dbReference>
<feature type="transmembrane region" description="Helical" evidence="10">
    <location>
        <begin position="59"/>
        <end position="77"/>
    </location>
</feature>
<dbReference type="Proteomes" id="UP000197050">
    <property type="component" value="Chromosome"/>
</dbReference>
<keyword evidence="5" id="KW-0762">Sugar transport</keyword>
<dbReference type="Proteomes" id="UP001272940">
    <property type="component" value="Unassembled WGS sequence"/>
</dbReference>
<feature type="transmembrane region" description="Helical" evidence="10">
    <location>
        <begin position="144"/>
        <end position="165"/>
    </location>
</feature>
<keyword evidence="9 10" id="KW-0472">Membrane</keyword>
<keyword evidence="4" id="KW-1003">Cell membrane</keyword>
<dbReference type="EMBL" id="CP022048">
    <property type="protein sequence ID" value="ASE39418.1"/>
    <property type="molecule type" value="Genomic_DNA"/>
</dbReference>
<comment type="subcellular location">
    <subcellularLocation>
        <location evidence="1">Cell membrane</location>
        <topology evidence="1">Multi-pass membrane protein</topology>
    </subcellularLocation>
</comment>
<evidence type="ECO:0000256" key="2">
    <source>
        <dbReference type="ARBA" id="ARBA00007783"/>
    </source>
</evidence>
<evidence type="ECO:0000313" key="15">
    <source>
        <dbReference type="Proteomes" id="UP001272940"/>
    </source>
</evidence>
<dbReference type="GO" id="GO:0043190">
    <property type="term" value="C:ATP-binding cassette (ABC) transporter complex"/>
    <property type="evidence" value="ECO:0007669"/>
    <property type="project" value="InterPro"/>
</dbReference>
<dbReference type="PRINTS" id="PR00164">
    <property type="entry name" value="ABC2TRNSPORT"/>
</dbReference>
<evidence type="ECO:0000313" key="13">
    <source>
        <dbReference type="EMBL" id="MDX2335356.1"/>
    </source>
</evidence>
<evidence type="ECO:0000256" key="5">
    <source>
        <dbReference type="ARBA" id="ARBA00022597"/>
    </source>
</evidence>
<evidence type="ECO:0000259" key="11">
    <source>
        <dbReference type="Pfam" id="PF01061"/>
    </source>
</evidence>
<evidence type="ECO:0000256" key="10">
    <source>
        <dbReference type="SAM" id="Phobius"/>
    </source>
</evidence>
<dbReference type="EMBL" id="JAMYEC010000006">
    <property type="protein sequence ID" value="MDX2335356.1"/>
    <property type="molecule type" value="Genomic_DNA"/>
</dbReference>
<accession>A0A1Z3U827</accession>
<evidence type="ECO:0000256" key="4">
    <source>
        <dbReference type="ARBA" id="ARBA00022475"/>
    </source>
</evidence>
<evidence type="ECO:0000313" key="12">
    <source>
        <dbReference type="EMBL" id="ASE39418.1"/>
    </source>
</evidence>
<comment type="similarity">
    <text evidence="2">Belongs to the ABC-2 integral membrane protein family.</text>
</comment>
<evidence type="ECO:0000256" key="3">
    <source>
        <dbReference type="ARBA" id="ARBA00022448"/>
    </source>
</evidence>
<gene>
    <name evidence="12" type="ORF">CEP68_07805</name>
    <name evidence="13" type="ORF">NJD11_10460</name>
</gene>